<comment type="caution">
    <text evidence="1">The sequence shown here is derived from an EMBL/GenBank/DDBJ whole genome shotgun (WGS) entry which is preliminary data.</text>
</comment>
<protein>
    <submittedName>
        <fullName evidence="1">Uncharacterized protein</fullName>
    </submittedName>
</protein>
<dbReference type="SUPFAM" id="SSF102405">
    <property type="entry name" value="MCP/YpsA-like"/>
    <property type="match status" value="1"/>
</dbReference>
<reference evidence="1 2" key="1">
    <citation type="journal article" date="2016" name="Nat. Commun.">
        <title>Thousands of microbial genomes shed light on interconnected biogeochemical processes in an aquifer system.</title>
        <authorList>
            <person name="Anantharaman K."/>
            <person name="Brown C.T."/>
            <person name="Hug L.A."/>
            <person name="Sharon I."/>
            <person name="Castelle C.J."/>
            <person name="Probst A.J."/>
            <person name="Thomas B.C."/>
            <person name="Singh A."/>
            <person name="Wilkins M.J."/>
            <person name="Karaoz U."/>
            <person name="Brodie E.L."/>
            <person name="Williams K.H."/>
            <person name="Hubbard S.S."/>
            <person name="Banfield J.F."/>
        </authorList>
    </citation>
    <scope>NUCLEOTIDE SEQUENCE [LARGE SCALE GENOMIC DNA]</scope>
</reference>
<dbReference type="EMBL" id="MGAV01000019">
    <property type="protein sequence ID" value="OGK53424.1"/>
    <property type="molecule type" value="Genomic_DNA"/>
</dbReference>
<organism evidence="1 2">
    <name type="scientific">Candidatus Roizmanbacteria bacterium RIFCSPLOWO2_02_FULL_36_11</name>
    <dbReference type="NCBI Taxonomy" id="1802071"/>
    <lineage>
        <taxon>Bacteria</taxon>
        <taxon>Candidatus Roizmaniibacteriota</taxon>
    </lineage>
</organism>
<gene>
    <name evidence="1" type="ORF">A3H78_02720</name>
</gene>
<dbReference type="Proteomes" id="UP000177418">
    <property type="component" value="Unassembled WGS sequence"/>
</dbReference>
<sequence>MSEADPSVRPCYYRPDLGSKSEVVEVIVPLRPDDEFDPNSDNPLAINPALGLTGVALAQLHGNSWTYDSVCRQISSGFELIPQPPIGDEMITSLLHTKVGEGGLALGSFSDEPIRIGDMALGVDRLTLAQILDLLARDQIRMEFTDDREGELPWLLLTPGGAIFDSNRAKIPAQRHQIMDGGLPVLESLIARVPQSDKRPSRYLGTVGISLPERGIFAVVGETARITDPTISTTSDRSATPVLYRGGRTVGIKHPRLVNPGLDRLPSSPSKIGLSLKVYRAAEPLDDPFTIALGANSETLAQLHERGIDRSSQLGFDHPDLAPSLIAGIDDNDFGYVISKDGINRISRSRHLHFQNQRIIESLGNLRTDSVEPQSNQIVDFARQLVSGDEVVMVSRRLPTDEELISIARRGVTLVISPHPDETGLETGQWRKMVHYNEVNNINFITTFGNNGISETRYFDEGLWKRIGDRRRLADRVGIAVFGSSEQEATQDEINCLSSIATTFGDELVLITGAGPKIMDQARAAVEGTGVMTVGIGTRFASLGEASHVDKYDAALKLAESNLRQELLDKLSTIPVIFLGASGTSEERARWTNAIATRRTIPTPICFIGGDNYLYDIACREAEAQMVRGLGNQMISHLLKRYEVASDFVGEIGRFIDNPIVFWEQLEKEGVFSPEQMSDILGEMTEHYRFASLPLPKIVEEAQIYAQHEAV</sequence>
<evidence type="ECO:0000313" key="2">
    <source>
        <dbReference type="Proteomes" id="UP000177418"/>
    </source>
</evidence>
<accession>A0A1F7JCT4</accession>
<dbReference type="Gene3D" id="3.40.50.450">
    <property type="match status" value="1"/>
</dbReference>
<evidence type="ECO:0000313" key="1">
    <source>
        <dbReference type="EMBL" id="OGK53424.1"/>
    </source>
</evidence>
<proteinExistence type="predicted"/>
<dbReference type="AlphaFoldDB" id="A0A1F7JCT4"/>
<name>A0A1F7JCT4_9BACT</name>